<dbReference type="PROSITE" id="PS00599">
    <property type="entry name" value="AA_TRANSFER_CLASS_2"/>
    <property type="match status" value="1"/>
</dbReference>
<dbReference type="PANTHER" id="PTHR42885">
    <property type="entry name" value="HISTIDINOL-PHOSPHATE AMINOTRANSFERASE-RELATED"/>
    <property type="match status" value="1"/>
</dbReference>
<comment type="catalytic activity">
    <reaction evidence="7">
        <text>L-histidinol phosphate + 2-oxoglutarate = 3-(imidazol-4-yl)-2-oxopropyl phosphate + L-glutamate</text>
        <dbReference type="Rhea" id="RHEA:23744"/>
        <dbReference type="ChEBI" id="CHEBI:16810"/>
        <dbReference type="ChEBI" id="CHEBI:29985"/>
        <dbReference type="ChEBI" id="CHEBI:57766"/>
        <dbReference type="ChEBI" id="CHEBI:57980"/>
        <dbReference type="EC" id="2.6.1.9"/>
    </reaction>
</comment>
<evidence type="ECO:0000256" key="4">
    <source>
        <dbReference type="ARBA" id="ARBA00022679"/>
    </source>
</evidence>
<name>A0B5Y3_METTP</name>
<keyword evidence="10" id="KW-1185">Reference proteome</keyword>
<dbReference type="InterPro" id="IPR004839">
    <property type="entry name" value="Aminotransferase_I/II_large"/>
</dbReference>
<evidence type="ECO:0000313" key="9">
    <source>
        <dbReference type="EMBL" id="ABK14107.1"/>
    </source>
</evidence>
<feature type="modified residue" description="N6-(pyridoxal phosphate)lysine" evidence="7">
    <location>
        <position position="215"/>
    </location>
</feature>
<proteinExistence type="inferred from homology"/>
<dbReference type="InterPro" id="IPR015424">
    <property type="entry name" value="PyrdxlP-dep_Trfase"/>
</dbReference>
<feature type="domain" description="Aminotransferase class I/classII large" evidence="8">
    <location>
        <begin position="37"/>
        <end position="346"/>
    </location>
</feature>
<dbReference type="Proteomes" id="UP000000674">
    <property type="component" value="Chromosome"/>
</dbReference>
<organism evidence="9 10">
    <name type="scientific">Methanothrix thermoacetophila (strain DSM 6194 / JCM 14653 / NBRC 101360 / PT)</name>
    <name type="common">Methanosaeta thermophila</name>
    <dbReference type="NCBI Taxonomy" id="349307"/>
    <lineage>
        <taxon>Archaea</taxon>
        <taxon>Methanobacteriati</taxon>
        <taxon>Methanobacteriota</taxon>
        <taxon>Stenosarchaea group</taxon>
        <taxon>Methanomicrobia</taxon>
        <taxon>Methanotrichales</taxon>
        <taxon>Methanotrichaceae</taxon>
        <taxon>Methanothrix</taxon>
    </lineage>
</organism>
<dbReference type="Gene3D" id="3.90.1150.10">
    <property type="entry name" value="Aspartate Aminotransferase, domain 1"/>
    <property type="match status" value="1"/>
</dbReference>
<dbReference type="GO" id="GO:0004400">
    <property type="term" value="F:histidinol-phosphate transaminase activity"/>
    <property type="evidence" value="ECO:0007669"/>
    <property type="project" value="UniProtKB-UniRule"/>
</dbReference>
<evidence type="ECO:0000256" key="5">
    <source>
        <dbReference type="ARBA" id="ARBA00022898"/>
    </source>
</evidence>
<dbReference type="GO" id="GO:0000105">
    <property type="term" value="P:L-histidine biosynthetic process"/>
    <property type="evidence" value="ECO:0007669"/>
    <property type="project" value="UniProtKB-UniRule"/>
</dbReference>
<dbReference type="GeneID" id="4463290"/>
<dbReference type="RefSeq" id="WP_011695506.1">
    <property type="nucleotide sequence ID" value="NC_008553.1"/>
</dbReference>
<dbReference type="AlphaFoldDB" id="A0B5Y3"/>
<dbReference type="EMBL" id="CP000477">
    <property type="protein sequence ID" value="ABK14107.1"/>
    <property type="molecule type" value="Genomic_DNA"/>
</dbReference>
<evidence type="ECO:0000256" key="2">
    <source>
        <dbReference type="ARBA" id="ARBA00022576"/>
    </source>
</evidence>
<sequence>MERDYRLRPVLSRLRPYVAGRGIEEISRTYGIPPERIVKLGSNENPYGPSPAVRRAIAEAPLNLYPETVDLIESIARYTNFPEGQVLIGSGMDGVIDTLSRLFLDHGVRALIPTPTFSYYEIVTILCGADPVFVRRTEPGEMIERLRDKSIGMVFICSPNNPTGEVVDEELLRSIIESTDAVVFLDEAYVEFAERSMVDLVNEYENLVVGRTMSKAFGLAGVRLGYALAPEWIAEAYRMAAPPFFGVTTPAVAAGIAALSDLEHMRRSVEMIKRERELLLSEIVEASPSWGNFLYIETSERSDVITERMLRKGIIVRDCRSFRDAGDHHIRVTVGTPEQNARFLEAYREICG</sequence>
<comment type="similarity">
    <text evidence="7">Belongs to the class-II pyridoxal-phosphate-dependent aminotransferase family. Histidinol-phosphate aminotransferase subfamily.</text>
</comment>
<comment type="pathway">
    <text evidence="7">Amino-acid biosynthesis; L-histidine biosynthesis; L-histidine from 5-phospho-alpha-D-ribose 1-diphosphate: step 7/9.</text>
</comment>
<comment type="cofactor">
    <cofactor evidence="1 7">
        <name>pyridoxal 5'-phosphate</name>
        <dbReference type="ChEBI" id="CHEBI:597326"/>
    </cofactor>
</comment>
<dbReference type="NCBIfam" id="TIGR01141">
    <property type="entry name" value="hisC"/>
    <property type="match status" value="1"/>
</dbReference>
<accession>A0B5Y3</accession>
<dbReference type="HOGENOM" id="CLU_017584_3_3_2"/>
<dbReference type="GO" id="GO:0030170">
    <property type="term" value="F:pyridoxal phosphate binding"/>
    <property type="evidence" value="ECO:0007669"/>
    <property type="project" value="InterPro"/>
</dbReference>
<keyword evidence="6 7" id="KW-0368">Histidine biosynthesis</keyword>
<dbReference type="InterPro" id="IPR005861">
    <property type="entry name" value="HisP_aminotrans"/>
</dbReference>
<reference evidence="9 10" key="1">
    <citation type="submission" date="2006-10" db="EMBL/GenBank/DDBJ databases">
        <title>Complete sequence of Methanosaeta thermophila PT.</title>
        <authorList>
            <consortium name="US DOE Joint Genome Institute"/>
            <person name="Copeland A."/>
            <person name="Lucas S."/>
            <person name="Lapidus A."/>
            <person name="Barry K."/>
            <person name="Detter J.C."/>
            <person name="Glavina del Rio T."/>
            <person name="Hammon N."/>
            <person name="Israni S."/>
            <person name="Pitluck S."/>
            <person name="Chain P."/>
            <person name="Malfatti S."/>
            <person name="Shin M."/>
            <person name="Vergez L."/>
            <person name="Schmutz J."/>
            <person name="Larimer F."/>
            <person name="Land M."/>
            <person name="Hauser L."/>
            <person name="Kyrpides N."/>
            <person name="Kim E."/>
            <person name="Smith K.S."/>
            <person name="Ingram-Smith C."/>
            <person name="Richardson P."/>
        </authorList>
    </citation>
    <scope>NUCLEOTIDE SEQUENCE [LARGE SCALE GENOMIC DNA]</scope>
    <source>
        <strain evidence="10">DSM 6194 / JCM 14653 / NBRC 101360 / PT</strain>
    </source>
</reference>
<dbReference type="OrthoDB" id="9929at2157"/>
<evidence type="ECO:0000313" key="10">
    <source>
        <dbReference type="Proteomes" id="UP000000674"/>
    </source>
</evidence>
<dbReference type="HAMAP" id="MF_01023">
    <property type="entry name" value="HisC_aminotrans_2"/>
    <property type="match status" value="1"/>
</dbReference>
<protein>
    <recommendedName>
        <fullName evidence="7">Histidinol-phosphate aminotransferase</fullName>
        <ecNumber evidence="7">2.6.1.9</ecNumber>
    </recommendedName>
    <alternativeName>
        <fullName evidence="7">Imidazole acetol-phosphate transaminase</fullName>
    </alternativeName>
</protein>
<keyword evidence="2 7" id="KW-0032">Aminotransferase</keyword>
<dbReference type="SUPFAM" id="SSF53383">
    <property type="entry name" value="PLP-dependent transferases"/>
    <property type="match status" value="1"/>
</dbReference>
<dbReference type="InterPro" id="IPR015421">
    <property type="entry name" value="PyrdxlP-dep_Trfase_major"/>
</dbReference>
<dbReference type="KEGG" id="mtp:Mthe_0312"/>
<dbReference type="InterPro" id="IPR001917">
    <property type="entry name" value="Aminotrans_II_pyridoxalP_BS"/>
</dbReference>
<dbReference type="UniPathway" id="UPA00031">
    <property type="reaction ID" value="UER00012"/>
</dbReference>
<keyword evidence="4 7" id="KW-0808">Transferase</keyword>
<dbReference type="Gene3D" id="3.40.640.10">
    <property type="entry name" value="Type I PLP-dependent aspartate aminotransferase-like (Major domain)"/>
    <property type="match status" value="1"/>
</dbReference>
<gene>
    <name evidence="7" type="primary">hisC</name>
    <name evidence="9" type="ordered locus">Mthe_0312</name>
</gene>
<evidence type="ECO:0000256" key="6">
    <source>
        <dbReference type="ARBA" id="ARBA00023102"/>
    </source>
</evidence>
<keyword evidence="3 7" id="KW-0028">Amino-acid biosynthesis</keyword>
<dbReference type="InterPro" id="IPR015422">
    <property type="entry name" value="PyrdxlP-dep_Trfase_small"/>
</dbReference>
<evidence type="ECO:0000256" key="7">
    <source>
        <dbReference type="HAMAP-Rule" id="MF_01023"/>
    </source>
</evidence>
<evidence type="ECO:0000256" key="1">
    <source>
        <dbReference type="ARBA" id="ARBA00001933"/>
    </source>
</evidence>
<evidence type="ECO:0000259" key="8">
    <source>
        <dbReference type="Pfam" id="PF00155"/>
    </source>
</evidence>
<evidence type="ECO:0000256" key="3">
    <source>
        <dbReference type="ARBA" id="ARBA00022605"/>
    </source>
</evidence>
<dbReference type="PANTHER" id="PTHR42885:SF2">
    <property type="entry name" value="HISTIDINOL-PHOSPHATE AMINOTRANSFERASE"/>
    <property type="match status" value="1"/>
</dbReference>
<dbReference type="CDD" id="cd00609">
    <property type="entry name" value="AAT_like"/>
    <property type="match status" value="1"/>
</dbReference>
<keyword evidence="5 7" id="KW-0663">Pyridoxal phosphate</keyword>
<dbReference type="EC" id="2.6.1.9" evidence="7"/>
<dbReference type="STRING" id="349307.Mthe_0312"/>
<dbReference type="Pfam" id="PF00155">
    <property type="entry name" value="Aminotran_1_2"/>
    <property type="match status" value="1"/>
</dbReference>